<evidence type="ECO:0000313" key="2">
    <source>
        <dbReference type="Proteomes" id="UP000438914"/>
    </source>
</evidence>
<evidence type="ECO:0000313" key="1">
    <source>
        <dbReference type="EMBL" id="MST84659.1"/>
    </source>
</evidence>
<dbReference type="AlphaFoldDB" id="A0A7K0KFN5"/>
<proteinExistence type="predicted"/>
<keyword evidence="2" id="KW-1185">Reference proteome</keyword>
<reference evidence="1 2" key="1">
    <citation type="submission" date="2019-08" db="EMBL/GenBank/DDBJ databases">
        <title>In-depth cultivation of the pig gut microbiome towards novel bacterial diversity and tailored functional studies.</title>
        <authorList>
            <person name="Wylensek D."/>
            <person name="Hitch T.C.A."/>
            <person name="Clavel T."/>
        </authorList>
    </citation>
    <scope>NUCLEOTIDE SEQUENCE [LARGE SCALE GENOMIC DNA]</scope>
    <source>
        <strain evidence="1 2">LKV-178-WT-2A</strain>
    </source>
</reference>
<comment type="caution">
    <text evidence="1">The sequence shown here is derived from an EMBL/GenBank/DDBJ whole genome shotgun (WGS) entry which is preliminary data.</text>
</comment>
<dbReference type="EMBL" id="VUNG01000019">
    <property type="protein sequence ID" value="MST84659.1"/>
    <property type="molecule type" value="Genomic_DNA"/>
</dbReference>
<accession>A0A7K0KFN5</accession>
<dbReference type="Proteomes" id="UP000438914">
    <property type="component" value="Unassembled WGS sequence"/>
</dbReference>
<gene>
    <name evidence="1" type="ORF">FYJ73_08250</name>
</gene>
<protein>
    <submittedName>
        <fullName evidence="1">Uncharacterized protein</fullName>
    </submittedName>
</protein>
<sequence length="76" mass="8712">MNYEDVWQLQDEITAAVNALGYSIWNLHFDRLSFAFRLELNEKVEEEKLSVLLSHLPMSADYEGEGSHGSAFTLYA</sequence>
<dbReference type="RefSeq" id="WP_154534244.1">
    <property type="nucleotide sequence ID" value="NZ_VUNG01000019.1"/>
</dbReference>
<organism evidence="1 2">
    <name type="scientific">Hallella mizrahii</name>
    <dbReference type="NCBI Taxonomy" id="2606637"/>
    <lineage>
        <taxon>Bacteria</taxon>
        <taxon>Pseudomonadati</taxon>
        <taxon>Bacteroidota</taxon>
        <taxon>Bacteroidia</taxon>
        <taxon>Bacteroidales</taxon>
        <taxon>Prevotellaceae</taxon>
        <taxon>Hallella</taxon>
    </lineage>
</organism>
<name>A0A7K0KFN5_9BACT</name>